<dbReference type="Proteomes" id="UP000634136">
    <property type="component" value="Unassembled WGS sequence"/>
</dbReference>
<name>A0A835C956_9FABA</name>
<dbReference type="EMBL" id="JAAIUW010000004">
    <property type="protein sequence ID" value="KAF7833866.1"/>
    <property type="molecule type" value="Genomic_DNA"/>
</dbReference>
<accession>A0A835C956</accession>
<protein>
    <submittedName>
        <fullName evidence="1">Uncharacterized protein</fullName>
    </submittedName>
</protein>
<organism evidence="1 2">
    <name type="scientific">Senna tora</name>
    <dbReference type="NCBI Taxonomy" id="362788"/>
    <lineage>
        <taxon>Eukaryota</taxon>
        <taxon>Viridiplantae</taxon>
        <taxon>Streptophyta</taxon>
        <taxon>Embryophyta</taxon>
        <taxon>Tracheophyta</taxon>
        <taxon>Spermatophyta</taxon>
        <taxon>Magnoliopsida</taxon>
        <taxon>eudicotyledons</taxon>
        <taxon>Gunneridae</taxon>
        <taxon>Pentapetalae</taxon>
        <taxon>rosids</taxon>
        <taxon>fabids</taxon>
        <taxon>Fabales</taxon>
        <taxon>Fabaceae</taxon>
        <taxon>Caesalpinioideae</taxon>
        <taxon>Cassia clade</taxon>
        <taxon>Senna</taxon>
    </lineage>
</organism>
<evidence type="ECO:0000313" key="2">
    <source>
        <dbReference type="Proteomes" id="UP000634136"/>
    </source>
</evidence>
<dbReference type="AlphaFoldDB" id="A0A835C956"/>
<proteinExistence type="predicted"/>
<sequence length="30" mass="3302">MAGETMVGGGMSMAVRMPVRLRWSFNGVWS</sequence>
<keyword evidence="2" id="KW-1185">Reference proteome</keyword>
<evidence type="ECO:0000313" key="1">
    <source>
        <dbReference type="EMBL" id="KAF7833866.1"/>
    </source>
</evidence>
<comment type="caution">
    <text evidence="1">The sequence shown here is derived from an EMBL/GenBank/DDBJ whole genome shotgun (WGS) entry which is preliminary data.</text>
</comment>
<reference evidence="1" key="1">
    <citation type="submission" date="2020-09" db="EMBL/GenBank/DDBJ databases">
        <title>Genome-Enabled Discovery of Anthraquinone Biosynthesis in Senna tora.</title>
        <authorList>
            <person name="Kang S.-H."/>
            <person name="Pandey R.P."/>
            <person name="Lee C.-M."/>
            <person name="Sim J.-S."/>
            <person name="Jeong J.-T."/>
            <person name="Choi B.-S."/>
            <person name="Jung M."/>
            <person name="Ginzburg D."/>
            <person name="Zhao K."/>
            <person name="Won S.Y."/>
            <person name="Oh T.-J."/>
            <person name="Yu Y."/>
            <person name="Kim N.-H."/>
            <person name="Lee O.R."/>
            <person name="Lee T.-H."/>
            <person name="Bashyal P."/>
            <person name="Kim T.-S."/>
            <person name="Lee W.-H."/>
            <person name="Kawkins C."/>
            <person name="Kim C.-K."/>
            <person name="Kim J.S."/>
            <person name="Ahn B.O."/>
            <person name="Rhee S.Y."/>
            <person name="Sohng J.K."/>
        </authorList>
    </citation>
    <scope>NUCLEOTIDE SEQUENCE</scope>
    <source>
        <tissue evidence="1">Leaf</tissue>
    </source>
</reference>
<gene>
    <name evidence="1" type="ORF">G2W53_008725</name>
</gene>